<protein>
    <submittedName>
        <fullName evidence="3">Synaptotagmin-6-like</fullName>
    </submittedName>
</protein>
<dbReference type="PANTHER" id="PTHR10024:SF374">
    <property type="entry name" value="C2 DOMAIN-CONTAINING PROTEIN"/>
    <property type="match status" value="1"/>
</dbReference>
<evidence type="ECO:0000259" key="1">
    <source>
        <dbReference type="PROSITE" id="PS50004"/>
    </source>
</evidence>
<name>A0A3Q0IWU7_DIACI</name>
<reference evidence="3" key="1">
    <citation type="submission" date="2025-08" db="UniProtKB">
        <authorList>
            <consortium name="RefSeq"/>
        </authorList>
    </citation>
    <scope>IDENTIFICATION</scope>
</reference>
<dbReference type="SMART" id="SM00239">
    <property type="entry name" value="C2"/>
    <property type="match status" value="1"/>
</dbReference>
<dbReference type="GO" id="GO:0070382">
    <property type="term" value="C:exocytic vesicle"/>
    <property type="evidence" value="ECO:0007669"/>
    <property type="project" value="TreeGrafter"/>
</dbReference>
<organism evidence="2 3">
    <name type="scientific">Diaphorina citri</name>
    <name type="common">Asian citrus psyllid</name>
    <dbReference type="NCBI Taxonomy" id="121845"/>
    <lineage>
        <taxon>Eukaryota</taxon>
        <taxon>Metazoa</taxon>
        <taxon>Ecdysozoa</taxon>
        <taxon>Arthropoda</taxon>
        <taxon>Hexapoda</taxon>
        <taxon>Insecta</taxon>
        <taxon>Pterygota</taxon>
        <taxon>Neoptera</taxon>
        <taxon>Paraneoptera</taxon>
        <taxon>Hemiptera</taxon>
        <taxon>Sternorrhyncha</taxon>
        <taxon>Psylloidea</taxon>
        <taxon>Psyllidae</taxon>
        <taxon>Diaphorininae</taxon>
        <taxon>Diaphorina</taxon>
    </lineage>
</organism>
<dbReference type="GO" id="GO:0005509">
    <property type="term" value="F:calcium ion binding"/>
    <property type="evidence" value="ECO:0007669"/>
    <property type="project" value="TreeGrafter"/>
</dbReference>
<dbReference type="GeneID" id="113468175"/>
<dbReference type="GO" id="GO:0005886">
    <property type="term" value="C:plasma membrane"/>
    <property type="evidence" value="ECO:0007669"/>
    <property type="project" value="TreeGrafter"/>
</dbReference>
<dbReference type="InterPro" id="IPR000008">
    <property type="entry name" value="C2_dom"/>
</dbReference>
<accession>A0A3Q0IWU7</accession>
<dbReference type="Pfam" id="PF00168">
    <property type="entry name" value="C2"/>
    <property type="match status" value="1"/>
</dbReference>
<dbReference type="SUPFAM" id="SSF49562">
    <property type="entry name" value="C2 domain (Calcium/lipid-binding domain, CaLB)"/>
    <property type="match status" value="2"/>
</dbReference>
<dbReference type="Gene3D" id="2.60.40.150">
    <property type="entry name" value="C2 domain"/>
    <property type="match status" value="2"/>
</dbReference>
<gene>
    <name evidence="3" type="primary">LOC113468175</name>
</gene>
<dbReference type="Proteomes" id="UP000079169">
    <property type="component" value="Unplaced"/>
</dbReference>
<dbReference type="STRING" id="121845.A0A3Q0IWU7"/>
<proteinExistence type="predicted"/>
<dbReference type="InterPro" id="IPR035892">
    <property type="entry name" value="C2_domain_sf"/>
</dbReference>
<evidence type="ECO:0000313" key="2">
    <source>
        <dbReference type="Proteomes" id="UP000079169"/>
    </source>
</evidence>
<dbReference type="GO" id="GO:0000149">
    <property type="term" value="F:SNARE binding"/>
    <property type="evidence" value="ECO:0007669"/>
    <property type="project" value="TreeGrafter"/>
</dbReference>
<dbReference type="KEGG" id="dci:113468175"/>
<sequence>PYVKVYLVCEGKRIRKKRTSVKKNSLNPFYNEALLFDVPANPYVKVYLVCEGKRIRKKRTSVKKNSLNPFYNEALLFDVPASNVNDVSLIIKVIDYDRIGSDELMGCTAIGSSFIGIGRDHWLEMLDNPRQPVTQWYPLMETVPGQIPLSHSSNLPSSLSCLNGR</sequence>
<dbReference type="PaxDb" id="121845-A0A3Q0IWU7"/>
<dbReference type="GO" id="GO:0001786">
    <property type="term" value="F:phosphatidylserine binding"/>
    <property type="evidence" value="ECO:0007669"/>
    <property type="project" value="TreeGrafter"/>
</dbReference>
<dbReference type="GO" id="GO:0030276">
    <property type="term" value="F:clathrin binding"/>
    <property type="evidence" value="ECO:0007669"/>
    <property type="project" value="TreeGrafter"/>
</dbReference>
<keyword evidence="2" id="KW-1185">Reference proteome</keyword>
<dbReference type="GO" id="GO:0005544">
    <property type="term" value="F:calcium-dependent phospholipid binding"/>
    <property type="evidence" value="ECO:0007669"/>
    <property type="project" value="TreeGrafter"/>
</dbReference>
<dbReference type="PANTHER" id="PTHR10024">
    <property type="entry name" value="SYNAPTOTAGMIN"/>
    <property type="match status" value="1"/>
</dbReference>
<feature type="non-terminal residue" evidence="3">
    <location>
        <position position="1"/>
    </location>
</feature>
<feature type="domain" description="C2" evidence="1">
    <location>
        <begin position="1"/>
        <end position="137"/>
    </location>
</feature>
<evidence type="ECO:0000313" key="3">
    <source>
        <dbReference type="RefSeq" id="XP_026680709.1"/>
    </source>
</evidence>
<dbReference type="RefSeq" id="XP_026680709.1">
    <property type="nucleotide sequence ID" value="XM_026824908.1"/>
</dbReference>
<dbReference type="GO" id="GO:0017156">
    <property type="term" value="P:calcium-ion regulated exocytosis"/>
    <property type="evidence" value="ECO:0007669"/>
    <property type="project" value="TreeGrafter"/>
</dbReference>
<dbReference type="PROSITE" id="PS50004">
    <property type="entry name" value="C2"/>
    <property type="match status" value="1"/>
</dbReference>
<dbReference type="AlphaFoldDB" id="A0A3Q0IWU7"/>